<protein>
    <recommendedName>
        <fullName evidence="6">NADH:flavin oxidoreductase/NADH oxidase N-terminal domain-containing protein</fullName>
    </recommendedName>
</protein>
<evidence type="ECO:0000313" key="4">
    <source>
        <dbReference type="EMBL" id="MCL7039794.1"/>
    </source>
</evidence>
<evidence type="ECO:0008006" key="6">
    <source>
        <dbReference type="Google" id="ProtNLM"/>
    </source>
</evidence>
<dbReference type="Gene3D" id="3.20.20.70">
    <property type="entry name" value="Aldolase class I"/>
    <property type="match status" value="1"/>
</dbReference>
<dbReference type="SUPFAM" id="SSF51395">
    <property type="entry name" value="FMN-linked oxidoreductases"/>
    <property type="match status" value="1"/>
</dbReference>
<dbReference type="PANTHER" id="PTHR22893:SF91">
    <property type="entry name" value="NADPH DEHYDROGENASE 2-RELATED"/>
    <property type="match status" value="1"/>
</dbReference>
<dbReference type="AlphaFoldDB" id="A0AA42ARW6"/>
<dbReference type="PANTHER" id="PTHR22893">
    <property type="entry name" value="NADH OXIDOREDUCTASE-RELATED"/>
    <property type="match status" value="1"/>
</dbReference>
<comment type="caution">
    <text evidence="4">The sequence shown here is derived from an EMBL/GenBank/DDBJ whole genome shotgun (WGS) entry which is preliminary data.</text>
</comment>
<evidence type="ECO:0000256" key="3">
    <source>
        <dbReference type="ARBA" id="ARBA00022857"/>
    </source>
</evidence>
<keyword evidence="3" id="KW-0521">NADP</keyword>
<reference evidence="4" key="1">
    <citation type="submission" date="2022-03" db="EMBL/GenBank/DDBJ databases">
        <title>A functionally conserved STORR gene fusion in Papaver species that diverged 16.8 million years ago.</title>
        <authorList>
            <person name="Catania T."/>
        </authorList>
    </citation>
    <scope>NUCLEOTIDE SEQUENCE</scope>
    <source>
        <strain evidence="4">S-191538</strain>
    </source>
</reference>
<keyword evidence="2" id="KW-0288">FMN</keyword>
<dbReference type="InterPro" id="IPR045247">
    <property type="entry name" value="Oye-like"/>
</dbReference>
<dbReference type="Proteomes" id="UP001177140">
    <property type="component" value="Unassembled WGS sequence"/>
</dbReference>
<evidence type="ECO:0000256" key="2">
    <source>
        <dbReference type="ARBA" id="ARBA00022643"/>
    </source>
</evidence>
<evidence type="ECO:0000313" key="5">
    <source>
        <dbReference type="Proteomes" id="UP001177140"/>
    </source>
</evidence>
<dbReference type="InterPro" id="IPR013785">
    <property type="entry name" value="Aldolase_TIM"/>
</dbReference>
<name>A0AA42ARW6_PAPNU</name>
<dbReference type="GO" id="GO:0016491">
    <property type="term" value="F:oxidoreductase activity"/>
    <property type="evidence" value="ECO:0007669"/>
    <property type="project" value="InterPro"/>
</dbReference>
<accession>A0AA42ARW6</accession>
<sequence>MHSGNSVIKTTFVGKIVEVVLAPLTRQRSYGNVPQPHAILYYSQRTTNGGLLITEATGVSETAQGSINYAYHFIFEGIQKHQEFGQKSMLKHGNRSCKLCTTRVACSFASFGM</sequence>
<evidence type="ECO:0000256" key="1">
    <source>
        <dbReference type="ARBA" id="ARBA00022630"/>
    </source>
</evidence>
<keyword evidence="1" id="KW-0285">Flavoprotein</keyword>
<gene>
    <name evidence="4" type="ORF">MKW94_001000</name>
</gene>
<organism evidence="4 5">
    <name type="scientific">Papaver nudicaule</name>
    <name type="common">Iceland poppy</name>
    <dbReference type="NCBI Taxonomy" id="74823"/>
    <lineage>
        <taxon>Eukaryota</taxon>
        <taxon>Viridiplantae</taxon>
        <taxon>Streptophyta</taxon>
        <taxon>Embryophyta</taxon>
        <taxon>Tracheophyta</taxon>
        <taxon>Spermatophyta</taxon>
        <taxon>Magnoliopsida</taxon>
        <taxon>Ranunculales</taxon>
        <taxon>Papaveraceae</taxon>
        <taxon>Papaveroideae</taxon>
        <taxon>Papaver</taxon>
    </lineage>
</organism>
<dbReference type="EMBL" id="JAJJMA010205060">
    <property type="protein sequence ID" value="MCL7039794.1"/>
    <property type="molecule type" value="Genomic_DNA"/>
</dbReference>
<keyword evidence="5" id="KW-1185">Reference proteome</keyword>
<proteinExistence type="predicted"/>
<dbReference type="GO" id="GO:0010181">
    <property type="term" value="F:FMN binding"/>
    <property type="evidence" value="ECO:0007669"/>
    <property type="project" value="InterPro"/>
</dbReference>